<evidence type="ECO:0000313" key="1">
    <source>
        <dbReference type="EMBL" id="GAA1406535.1"/>
    </source>
</evidence>
<name>A0ABN1YDV4_9ACTN</name>
<dbReference type="Proteomes" id="UP001499863">
    <property type="component" value="Unassembled WGS sequence"/>
</dbReference>
<organism evidence="1 2">
    <name type="scientific">Kitasatospora putterlickiae</name>
    <dbReference type="NCBI Taxonomy" id="221725"/>
    <lineage>
        <taxon>Bacteria</taxon>
        <taxon>Bacillati</taxon>
        <taxon>Actinomycetota</taxon>
        <taxon>Actinomycetes</taxon>
        <taxon>Kitasatosporales</taxon>
        <taxon>Streptomycetaceae</taxon>
        <taxon>Kitasatospora</taxon>
    </lineage>
</organism>
<accession>A0ABN1YDV4</accession>
<keyword evidence="2" id="KW-1185">Reference proteome</keyword>
<proteinExistence type="predicted"/>
<dbReference type="EMBL" id="BAAAKJ010000313">
    <property type="protein sequence ID" value="GAA1406535.1"/>
    <property type="molecule type" value="Genomic_DNA"/>
</dbReference>
<sequence>MIVAVGFGMTLLLADGGVPTGAVRALHPGGIEWTESYGAYAHLHCAPRPRAGWAGMADEGVSGLPNRPAVRSGNRGGEAVV</sequence>
<reference evidence="1 2" key="1">
    <citation type="journal article" date="2019" name="Int. J. Syst. Evol. Microbiol.">
        <title>The Global Catalogue of Microorganisms (GCM) 10K type strain sequencing project: providing services to taxonomists for standard genome sequencing and annotation.</title>
        <authorList>
            <consortium name="The Broad Institute Genomics Platform"/>
            <consortium name="The Broad Institute Genome Sequencing Center for Infectious Disease"/>
            <person name="Wu L."/>
            <person name="Ma J."/>
        </authorList>
    </citation>
    <scope>NUCLEOTIDE SEQUENCE [LARGE SCALE GENOMIC DNA]</scope>
    <source>
        <strain evidence="1 2">JCM 12393</strain>
    </source>
</reference>
<comment type="caution">
    <text evidence="1">The sequence shown here is derived from an EMBL/GenBank/DDBJ whole genome shotgun (WGS) entry which is preliminary data.</text>
</comment>
<gene>
    <name evidence="1" type="ORF">GCM10009639_54400</name>
</gene>
<evidence type="ECO:0000313" key="2">
    <source>
        <dbReference type="Proteomes" id="UP001499863"/>
    </source>
</evidence>
<protein>
    <submittedName>
        <fullName evidence="1">Uncharacterized protein</fullName>
    </submittedName>
</protein>